<gene>
    <name evidence="3" type="ORF">GARC_0181</name>
</gene>
<dbReference type="SMART" id="SM00530">
    <property type="entry name" value="HTH_XRE"/>
    <property type="match status" value="1"/>
</dbReference>
<dbReference type="Pfam" id="PF01381">
    <property type="entry name" value="HTH_3"/>
    <property type="match status" value="1"/>
</dbReference>
<dbReference type="OrthoDB" id="3034420at2"/>
<evidence type="ECO:0000256" key="1">
    <source>
        <dbReference type="ARBA" id="ARBA00023125"/>
    </source>
</evidence>
<dbReference type="PANTHER" id="PTHR46558:SF11">
    <property type="entry name" value="HTH-TYPE TRANSCRIPTIONAL REGULATOR XRE"/>
    <property type="match status" value="1"/>
</dbReference>
<dbReference type="InterPro" id="IPR001387">
    <property type="entry name" value="Cro/C1-type_HTH"/>
</dbReference>
<dbReference type="Proteomes" id="UP000006327">
    <property type="component" value="Unassembled WGS sequence"/>
</dbReference>
<dbReference type="EMBL" id="BAEO01000005">
    <property type="protein sequence ID" value="GAC17163.1"/>
    <property type="molecule type" value="Genomic_DNA"/>
</dbReference>
<dbReference type="PROSITE" id="PS50943">
    <property type="entry name" value="HTH_CROC1"/>
    <property type="match status" value="1"/>
</dbReference>
<dbReference type="eggNOG" id="COG1476">
    <property type="taxonomic scope" value="Bacteria"/>
</dbReference>
<dbReference type="GO" id="GO:0003677">
    <property type="term" value="F:DNA binding"/>
    <property type="evidence" value="ECO:0007669"/>
    <property type="project" value="UniProtKB-KW"/>
</dbReference>
<dbReference type="CDD" id="cd00093">
    <property type="entry name" value="HTH_XRE"/>
    <property type="match status" value="1"/>
</dbReference>
<dbReference type="Gene3D" id="1.10.260.40">
    <property type="entry name" value="lambda repressor-like DNA-binding domains"/>
    <property type="match status" value="1"/>
</dbReference>
<dbReference type="SUPFAM" id="SSF47413">
    <property type="entry name" value="lambda repressor-like DNA-binding domains"/>
    <property type="match status" value="1"/>
</dbReference>
<comment type="caution">
    <text evidence="3">The sequence shown here is derived from an EMBL/GenBank/DDBJ whole genome shotgun (WGS) entry which is preliminary data.</text>
</comment>
<dbReference type="PANTHER" id="PTHR46558">
    <property type="entry name" value="TRACRIPTIONAL REGULATORY PROTEIN-RELATED-RELATED"/>
    <property type="match status" value="1"/>
</dbReference>
<dbReference type="AlphaFoldDB" id="K6YKL7"/>
<sequence>MELLNKLKIHRAVHNLTQAELALKVGVSRKTINTVENGIYIPSTVLALKIAEVLNVTVEDIFSLKR</sequence>
<keyword evidence="4" id="KW-1185">Reference proteome</keyword>
<accession>K6YKL7</accession>
<proteinExistence type="predicted"/>
<name>K6YKL7_9ALTE</name>
<dbReference type="RefSeq" id="WP_007615719.1">
    <property type="nucleotide sequence ID" value="NZ_BAEO01000005.1"/>
</dbReference>
<dbReference type="InterPro" id="IPR010982">
    <property type="entry name" value="Lambda_DNA-bd_dom_sf"/>
</dbReference>
<feature type="domain" description="HTH cro/C1-type" evidence="2">
    <location>
        <begin position="7"/>
        <end position="61"/>
    </location>
</feature>
<dbReference type="STRING" id="493475.GARC_0181"/>
<evidence type="ECO:0000259" key="2">
    <source>
        <dbReference type="PROSITE" id="PS50943"/>
    </source>
</evidence>
<protein>
    <submittedName>
        <fullName evidence="3">Transcriptional regulator, XRE family</fullName>
    </submittedName>
</protein>
<keyword evidence="1" id="KW-0238">DNA-binding</keyword>
<evidence type="ECO:0000313" key="3">
    <source>
        <dbReference type="EMBL" id="GAC17163.1"/>
    </source>
</evidence>
<organism evidence="3 4">
    <name type="scientific">Paraglaciecola arctica BSs20135</name>
    <dbReference type="NCBI Taxonomy" id="493475"/>
    <lineage>
        <taxon>Bacteria</taxon>
        <taxon>Pseudomonadati</taxon>
        <taxon>Pseudomonadota</taxon>
        <taxon>Gammaproteobacteria</taxon>
        <taxon>Alteromonadales</taxon>
        <taxon>Alteromonadaceae</taxon>
        <taxon>Paraglaciecola</taxon>
    </lineage>
</organism>
<evidence type="ECO:0000313" key="4">
    <source>
        <dbReference type="Proteomes" id="UP000006327"/>
    </source>
</evidence>
<reference evidence="3 4" key="1">
    <citation type="journal article" date="2017" name="Antonie Van Leeuwenhoek">
        <title>Rhizobium rhizosphaerae sp. nov., a novel species isolated from rice rhizosphere.</title>
        <authorList>
            <person name="Zhao J.J."/>
            <person name="Zhang J."/>
            <person name="Zhang R.J."/>
            <person name="Zhang C.W."/>
            <person name="Yin H.Q."/>
            <person name="Zhang X.X."/>
        </authorList>
    </citation>
    <scope>NUCLEOTIDE SEQUENCE [LARGE SCALE GENOMIC DNA]</scope>
    <source>
        <strain evidence="3 4">BSs20135</strain>
    </source>
</reference>